<comment type="caution">
    <text evidence="10">The sequence shown here is derived from an EMBL/GenBank/DDBJ whole genome shotgun (WGS) entry which is preliminary data.</text>
</comment>
<dbReference type="Pfam" id="PF05199">
    <property type="entry name" value="GMC_oxred_C"/>
    <property type="match status" value="1"/>
</dbReference>
<gene>
    <name evidence="10" type="ORF">PRZ48_009317</name>
</gene>
<name>A0ABR0EBE9_ZASCE</name>
<dbReference type="PANTHER" id="PTHR11552">
    <property type="entry name" value="GLUCOSE-METHANOL-CHOLINE GMC OXIDOREDUCTASE"/>
    <property type="match status" value="1"/>
</dbReference>
<dbReference type="InterPro" id="IPR007867">
    <property type="entry name" value="GMC_OxRtase_C"/>
</dbReference>
<dbReference type="Pfam" id="PF00732">
    <property type="entry name" value="GMC_oxred_N"/>
    <property type="match status" value="1"/>
</dbReference>
<dbReference type="PIRSF" id="PIRSF000137">
    <property type="entry name" value="Alcohol_oxidase"/>
    <property type="match status" value="1"/>
</dbReference>
<organism evidence="10 11">
    <name type="scientific">Zasmidium cellare</name>
    <name type="common">Wine cellar mold</name>
    <name type="synonym">Racodium cellare</name>
    <dbReference type="NCBI Taxonomy" id="395010"/>
    <lineage>
        <taxon>Eukaryota</taxon>
        <taxon>Fungi</taxon>
        <taxon>Dikarya</taxon>
        <taxon>Ascomycota</taxon>
        <taxon>Pezizomycotina</taxon>
        <taxon>Dothideomycetes</taxon>
        <taxon>Dothideomycetidae</taxon>
        <taxon>Mycosphaerellales</taxon>
        <taxon>Mycosphaerellaceae</taxon>
        <taxon>Zasmidium</taxon>
    </lineage>
</organism>
<evidence type="ECO:0000256" key="1">
    <source>
        <dbReference type="ARBA" id="ARBA00001974"/>
    </source>
</evidence>
<evidence type="ECO:0000256" key="3">
    <source>
        <dbReference type="ARBA" id="ARBA00022630"/>
    </source>
</evidence>
<dbReference type="Gene3D" id="4.10.450.10">
    <property type="entry name" value="Glucose Oxidase, domain 2"/>
    <property type="match status" value="1"/>
</dbReference>
<keyword evidence="5" id="KW-0560">Oxidoreductase</keyword>
<dbReference type="Proteomes" id="UP001305779">
    <property type="component" value="Unassembled WGS sequence"/>
</dbReference>
<dbReference type="SUPFAM" id="SSF51905">
    <property type="entry name" value="FAD/NAD(P)-binding domain"/>
    <property type="match status" value="1"/>
</dbReference>
<dbReference type="InterPro" id="IPR036188">
    <property type="entry name" value="FAD/NAD-bd_sf"/>
</dbReference>
<protein>
    <recommendedName>
        <fullName evidence="8 9">Glucose-methanol-choline oxidoreductase N-terminal domain-containing protein</fullName>
    </recommendedName>
</protein>
<dbReference type="SUPFAM" id="SSF54373">
    <property type="entry name" value="FAD-linked reductases, C-terminal domain"/>
    <property type="match status" value="1"/>
</dbReference>
<reference evidence="10 11" key="1">
    <citation type="journal article" date="2023" name="G3 (Bethesda)">
        <title>A chromosome-level genome assembly of Zasmidium syzygii isolated from banana leaves.</title>
        <authorList>
            <person name="van Westerhoven A.C."/>
            <person name="Mehrabi R."/>
            <person name="Talebi R."/>
            <person name="Steentjes M.B.F."/>
            <person name="Corcolon B."/>
            <person name="Chong P.A."/>
            <person name="Kema G.H.J."/>
            <person name="Seidl M.F."/>
        </authorList>
    </citation>
    <scope>NUCLEOTIDE SEQUENCE [LARGE SCALE GENOMIC DNA]</scope>
    <source>
        <strain evidence="10 11">P124</strain>
    </source>
</reference>
<dbReference type="EMBL" id="JAXOVC010000007">
    <property type="protein sequence ID" value="KAK4498807.1"/>
    <property type="molecule type" value="Genomic_DNA"/>
</dbReference>
<dbReference type="Gene3D" id="3.30.560.10">
    <property type="entry name" value="Glucose Oxidase, domain 3"/>
    <property type="match status" value="1"/>
</dbReference>
<accession>A0ABR0EBE9</accession>
<keyword evidence="11" id="KW-1185">Reference proteome</keyword>
<evidence type="ECO:0000256" key="4">
    <source>
        <dbReference type="ARBA" id="ARBA00022827"/>
    </source>
</evidence>
<evidence type="ECO:0000313" key="11">
    <source>
        <dbReference type="Proteomes" id="UP001305779"/>
    </source>
</evidence>
<feature type="domain" description="Glucose-methanol-choline oxidoreductase N-terminal" evidence="9">
    <location>
        <begin position="298"/>
        <end position="312"/>
    </location>
</feature>
<evidence type="ECO:0000256" key="6">
    <source>
        <dbReference type="RuleBase" id="RU003968"/>
    </source>
</evidence>
<evidence type="ECO:0000259" key="9">
    <source>
        <dbReference type="PROSITE" id="PS00624"/>
    </source>
</evidence>
<keyword evidence="7" id="KW-0732">Signal</keyword>
<sequence>MRSLLLSLLALPWTLAGARQDAYDYVIVGGGTCGLVLANRLTEDPNVTVAVVEAGASVKDSYNVTQIENFFVNYGTSIDWAYPSVPQEYSNGRVLTYNAGKALGGSSTINGATYVRASRAQIDAWEELGDKGWNWDSLWPYYLKSERFQPPTPDLVAKGAEFEPSAHGTSGHVGVGWSNYTMGGNAHSVINQTYQNLGIPYNKDQSTGDLHGFSVFPSTIDSKLEIRSDAARSYLYDIENRTNLHVITNTVGEKIEWDETKTQHNSPVLRASGVQIRPIAGGKSRVITARKEVILSAGSHKSPGMLERSGVGNPNILTKLNIPLKYSLPAVGDGLQDQPNVVIYANSSTNWTGYTPYVTYPTASDLFGANTSNVANHVSDQIPAYAETIASKSNNAITADVVQKQLRIQADLIFNKSIPVAEILTVPTETQILAAFWMLLPFSRGSTHISSTNTSDTPHINPNFFMLDWDAMAQTATANLARRAFHTGPLGEYVGADITPNDTVVPKGAGVDQWLPFLKQTYTPNNHPVSTCAMMSHELGGVVDPELVVYGTQNVRVVDASVLPFQINGHLTR</sequence>
<comment type="similarity">
    <text evidence="2 6">Belongs to the GMC oxidoreductase family.</text>
</comment>
<comment type="cofactor">
    <cofactor evidence="1">
        <name>FAD</name>
        <dbReference type="ChEBI" id="CHEBI:57692"/>
    </cofactor>
</comment>
<dbReference type="PANTHER" id="PTHR11552:SF201">
    <property type="entry name" value="GLUCOSE-METHANOL-CHOLINE OXIDOREDUCTASE N-TERMINAL DOMAIN-CONTAINING PROTEIN"/>
    <property type="match status" value="1"/>
</dbReference>
<dbReference type="PROSITE" id="PS00624">
    <property type="entry name" value="GMC_OXRED_2"/>
    <property type="match status" value="1"/>
</dbReference>
<feature type="chain" id="PRO_5045043091" description="Glucose-methanol-choline oxidoreductase N-terminal domain-containing protein" evidence="7">
    <location>
        <begin position="19"/>
        <end position="573"/>
    </location>
</feature>
<feature type="domain" description="Glucose-methanol-choline oxidoreductase N-terminal" evidence="8">
    <location>
        <begin position="100"/>
        <end position="123"/>
    </location>
</feature>
<dbReference type="PROSITE" id="PS00623">
    <property type="entry name" value="GMC_OXRED_1"/>
    <property type="match status" value="1"/>
</dbReference>
<evidence type="ECO:0000256" key="7">
    <source>
        <dbReference type="SAM" id="SignalP"/>
    </source>
</evidence>
<evidence type="ECO:0000256" key="2">
    <source>
        <dbReference type="ARBA" id="ARBA00010790"/>
    </source>
</evidence>
<keyword evidence="4 6" id="KW-0274">FAD</keyword>
<proteinExistence type="inferred from homology"/>
<evidence type="ECO:0000259" key="8">
    <source>
        <dbReference type="PROSITE" id="PS00623"/>
    </source>
</evidence>
<dbReference type="InterPro" id="IPR000172">
    <property type="entry name" value="GMC_OxRdtase_N"/>
</dbReference>
<evidence type="ECO:0000313" key="10">
    <source>
        <dbReference type="EMBL" id="KAK4498807.1"/>
    </source>
</evidence>
<dbReference type="InterPro" id="IPR027424">
    <property type="entry name" value="Glucose_Oxidase_domain_2"/>
</dbReference>
<dbReference type="Gene3D" id="3.50.50.60">
    <property type="entry name" value="FAD/NAD(P)-binding domain"/>
    <property type="match status" value="1"/>
</dbReference>
<feature type="signal peptide" evidence="7">
    <location>
        <begin position="1"/>
        <end position="18"/>
    </location>
</feature>
<dbReference type="InterPro" id="IPR012132">
    <property type="entry name" value="GMC_OxRdtase"/>
</dbReference>
<keyword evidence="3 6" id="KW-0285">Flavoprotein</keyword>
<evidence type="ECO:0000256" key="5">
    <source>
        <dbReference type="ARBA" id="ARBA00023002"/>
    </source>
</evidence>